<dbReference type="Proteomes" id="UP001597480">
    <property type="component" value="Unassembled WGS sequence"/>
</dbReference>
<protein>
    <submittedName>
        <fullName evidence="2">Uncharacterized protein</fullName>
    </submittedName>
</protein>
<keyword evidence="3" id="KW-1185">Reference proteome</keyword>
<feature type="transmembrane region" description="Helical" evidence="1">
    <location>
        <begin position="12"/>
        <end position="32"/>
    </location>
</feature>
<gene>
    <name evidence="2" type="ORF">ACFSR3_11640</name>
</gene>
<keyword evidence="1" id="KW-1133">Transmembrane helix</keyword>
<feature type="transmembrane region" description="Helical" evidence="1">
    <location>
        <begin position="52"/>
        <end position="77"/>
    </location>
</feature>
<accession>A0ABW5NVH1</accession>
<feature type="transmembrane region" description="Helical" evidence="1">
    <location>
        <begin position="108"/>
        <end position="129"/>
    </location>
</feature>
<evidence type="ECO:0000313" key="3">
    <source>
        <dbReference type="Proteomes" id="UP001597480"/>
    </source>
</evidence>
<comment type="caution">
    <text evidence="2">The sequence shown here is derived from an EMBL/GenBank/DDBJ whole genome shotgun (WGS) entry which is preliminary data.</text>
</comment>
<evidence type="ECO:0000256" key="1">
    <source>
        <dbReference type="SAM" id="Phobius"/>
    </source>
</evidence>
<name>A0ABW5NVH1_9FLAO</name>
<sequence>MINFSKPKHPFLILAILLLSPIIYLIVRELLFEDTVVGTYGINKTIGWAWDLSNFMPVVFGFSVITSVVGYGFLVLFKVRINSWITIIQMLSLVFLLVSIYFRFCTTGLIISILSLILFFINVGFAIACKMSDKNKRLEH</sequence>
<evidence type="ECO:0000313" key="2">
    <source>
        <dbReference type="EMBL" id="MFD2602711.1"/>
    </source>
</evidence>
<keyword evidence="1" id="KW-0472">Membrane</keyword>
<keyword evidence="1" id="KW-0812">Transmembrane</keyword>
<feature type="transmembrane region" description="Helical" evidence="1">
    <location>
        <begin position="84"/>
        <end position="102"/>
    </location>
</feature>
<dbReference type="EMBL" id="JBHUMD010000026">
    <property type="protein sequence ID" value="MFD2602711.1"/>
    <property type="molecule type" value="Genomic_DNA"/>
</dbReference>
<reference evidence="3" key="1">
    <citation type="journal article" date="2019" name="Int. J. Syst. Evol. Microbiol.">
        <title>The Global Catalogue of Microorganisms (GCM) 10K type strain sequencing project: providing services to taxonomists for standard genome sequencing and annotation.</title>
        <authorList>
            <consortium name="The Broad Institute Genomics Platform"/>
            <consortium name="The Broad Institute Genome Sequencing Center for Infectious Disease"/>
            <person name="Wu L."/>
            <person name="Ma J."/>
        </authorList>
    </citation>
    <scope>NUCLEOTIDE SEQUENCE [LARGE SCALE GENOMIC DNA]</scope>
    <source>
        <strain evidence="3">KCTC 42107</strain>
    </source>
</reference>
<organism evidence="2 3">
    <name type="scientific">Flavobacterium suzhouense</name>
    <dbReference type="NCBI Taxonomy" id="1529638"/>
    <lineage>
        <taxon>Bacteria</taxon>
        <taxon>Pseudomonadati</taxon>
        <taxon>Bacteroidota</taxon>
        <taxon>Flavobacteriia</taxon>
        <taxon>Flavobacteriales</taxon>
        <taxon>Flavobacteriaceae</taxon>
        <taxon>Flavobacterium</taxon>
    </lineage>
</organism>
<dbReference type="RefSeq" id="WP_379821142.1">
    <property type="nucleotide sequence ID" value="NZ_JBHUMD010000026.1"/>
</dbReference>
<proteinExistence type="predicted"/>